<gene>
    <name evidence="3" type="ORF">OsI_14837</name>
</gene>
<dbReference type="PANTHER" id="PTHR33075:SF7">
    <property type="entry name" value="OS02G0303350 PROTEIN"/>
    <property type="match status" value="1"/>
</dbReference>
<protein>
    <recommendedName>
        <fullName evidence="2">DUF7597 domain-containing protein</fullName>
    </recommendedName>
</protein>
<dbReference type="AlphaFoldDB" id="A2XQC6"/>
<evidence type="ECO:0000256" key="1">
    <source>
        <dbReference type="SAM" id="MobiDB-lite"/>
    </source>
</evidence>
<dbReference type="Gramene" id="BGIOSGA015892-TA">
    <property type="protein sequence ID" value="BGIOSGA015892-PA"/>
    <property type="gene ID" value="BGIOSGA015892"/>
</dbReference>
<reference evidence="3 4" key="1">
    <citation type="journal article" date="2005" name="PLoS Biol.">
        <title>The genomes of Oryza sativa: a history of duplications.</title>
        <authorList>
            <person name="Yu J."/>
            <person name="Wang J."/>
            <person name="Lin W."/>
            <person name="Li S."/>
            <person name="Li H."/>
            <person name="Zhou J."/>
            <person name="Ni P."/>
            <person name="Dong W."/>
            <person name="Hu S."/>
            <person name="Zeng C."/>
            <person name="Zhang J."/>
            <person name="Zhang Y."/>
            <person name="Li R."/>
            <person name="Xu Z."/>
            <person name="Li S."/>
            <person name="Li X."/>
            <person name="Zheng H."/>
            <person name="Cong L."/>
            <person name="Lin L."/>
            <person name="Yin J."/>
            <person name="Geng J."/>
            <person name="Li G."/>
            <person name="Shi J."/>
            <person name="Liu J."/>
            <person name="Lv H."/>
            <person name="Li J."/>
            <person name="Wang J."/>
            <person name="Deng Y."/>
            <person name="Ran L."/>
            <person name="Shi X."/>
            <person name="Wang X."/>
            <person name="Wu Q."/>
            <person name="Li C."/>
            <person name="Ren X."/>
            <person name="Wang J."/>
            <person name="Wang X."/>
            <person name="Li D."/>
            <person name="Liu D."/>
            <person name="Zhang X."/>
            <person name="Ji Z."/>
            <person name="Zhao W."/>
            <person name="Sun Y."/>
            <person name="Zhang Z."/>
            <person name="Bao J."/>
            <person name="Han Y."/>
            <person name="Dong L."/>
            <person name="Ji J."/>
            <person name="Chen P."/>
            <person name="Wu S."/>
            <person name="Liu J."/>
            <person name="Xiao Y."/>
            <person name="Bu D."/>
            <person name="Tan J."/>
            <person name="Yang L."/>
            <person name="Ye C."/>
            <person name="Zhang J."/>
            <person name="Xu J."/>
            <person name="Zhou Y."/>
            <person name="Yu Y."/>
            <person name="Zhang B."/>
            <person name="Zhuang S."/>
            <person name="Wei H."/>
            <person name="Liu B."/>
            <person name="Lei M."/>
            <person name="Yu H."/>
            <person name="Li Y."/>
            <person name="Xu H."/>
            <person name="Wei S."/>
            <person name="He X."/>
            <person name="Fang L."/>
            <person name="Zhang Z."/>
            <person name="Zhang Y."/>
            <person name="Huang X."/>
            <person name="Su Z."/>
            <person name="Tong W."/>
            <person name="Li J."/>
            <person name="Tong Z."/>
            <person name="Li S."/>
            <person name="Ye J."/>
            <person name="Wang L."/>
            <person name="Fang L."/>
            <person name="Lei T."/>
            <person name="Chen C."/>
            <person name="Chen H."/>
            <person name="Xu Z."/>
            <person name="Li H."/>
            <person name="Huang H."/>
            <person name="Zhang F."/>
            <person name="Xu H."/>
            <person name="Li N."/>
            <person name="Zhao C."/>
            <person name="Li S."/>
            <person name="Dong L."/>
            <person name="Huang Y."/>
            <person name="Li L."/>
            <person name="Xi Y."/>
            <person name="Qi Q."/>
            <person name="Li W."/>
            <person name="Zhang B."/>
            <person name="Hu W."/>
            <person name="Zhang Y."/>
            <person name="Tian X."/>
            <person name="Jiao Y."/>
            <person name="Liang X."/>
            <person name="Jin J."/>
            <person name="Gao L."/>
            <person name="Zheng W."/>
            <person name="Hao B."/>
            <person name="Liu S."/>
            <person name="Wang W."/>
            <person name="Yuan L."/>
            <person name="Cao M."/>
            <person name="McDermott J."/>
            <person name="Samudrala R."/>
            <person name="Wang J."/>
            <person name="Wong G.K."/>
            <person name="Yang H."/>
        </authorList>
    </citation>
    <scope>NUCLEOTIDE SEQUENCE [LARGE SCALE GENOMIC DNA]</scope>
    <source>
        <strain evidence="4">cv. 93-11</strain>
    </source>
</reference>
<proteinExistence type="predicted"/>
<organism evidence="3 4">
    <name type="scientific">Oryza sativa subsp. indica</name>
    <name type="common">Rice</name>
    <dbReference type="NCBI Taxonomy" id="39946"/>
    <lineage>
        <taxon>Eukaryota</taxon>
        <taxon>Viridiplantae</taxon>
        <taxon>Streptophyta</taxon>
        <taxon>Embryophyta</taxon>
        <taxon>Tracheophyta</taxon>
        <taxon>Spermatophyta</taxon>
        <taxon>Magnoliopsida</taxon>
        <taxon>Liliopsida</taxon>
        <taxon>Poales</taxon>
        <taxon>Poaceae</taxon>
        <taxon>BOP clade</taxon>
        <taxon>Oryzoideae</taxon>
        <taxon>Oryzeae</taxon>
        <taxon>Oryzinae</taxon>
        <taxon>Oryza</taxon>
        <taxon>Oryza sativa</taxon>
    </lineage>
</organism>
<dbReference type="Pfam" id="PF24530">
    <property type="entry name" value="DUF7597"/>
    <property type="match status" value="1"/>
</dbReference>
<evidence type="ECO:0000259" key="2">
    <source>
        <dbReference type="Pfam" id="PF24530"/>
    </source>
</evidence>
<sequence length="553" mass="62165">MQSVMKLGIVSGDTTSSVALALRAVIGGSPADLSVSLLKDRSFSFFVCSKQVGLWIYRLRSYICNDFVMCFFLWKNGGPNWQWEFDVWSREQEKECIFVARKKRVSDSLRQPGRSYAQATQQWVIPRKSVFDRLKESLKVTGGDTPAITVPVTKVLEIKPVTNPKIQNVRGHIVHLGGNLRLPRVDLTIPQRHVRRHEEFCVALVEPPVSEQDWDHHRMLILHHILDEHLFEVKNSYRHASVVATFGQLSFWLERDQIKVRVLIRAKFKDNDFVPRKIVLHDPVGMGGGGESWTVSVFLLEGDFINMAPDEDLPPAGPQPNPNGPDDDDDPNVGNIWLMGQPPTGPGDLDDLVQQQQAAEAEIEDAWGQDYPMGQVMEGEKGSGPSPRPEVQKFLAYLDKLTRSEYPRHPYFYPMSGLNEKIDLLCKEKGTMHQFLASSFVPAAIDVVNPFTTLVLPKKTMFDFAPLVGQETSVWAPDSTKSDVGPLEAQTQAAMEVLDVMPLSIQPPSSPVCEAPTLPLLPKAPIKKRDGKTLLYNPYRRQSARLQQNKEEA</sequence>
<dbReference type="InterPro" id="IPR056018">
    <property type="entry name" value="DUF7597"/>
</dbReference>
<name>A2XQC6_ORYSI</name>
<accession>A2XQC6</accession>
<dbReference type="HOGENOM" id="CLU_024664_0_0_1"/>
<dbReference type="OMA" id="NSICHAS"/>
<feature type="domain" description="DUF7597" evidence="2">
    <location>
        <begin position="163"/>
        <end position="257"/>
    </location>
</feature>
<dbReference type="EMBL" id="CM000129">
    <property type="protein sequence ID" value="EAY93036.1"/>
    <property type="molecule type" value="Genomic_DNA"/>
</dbReference>
<evidence type="ECO:0000313" key="4">
    <source>
        <dbReference type="Proteomes" id="UP000007015"/>
    </source>
</evidence>
<keyword evidence="4" id="KW-1185">Reference proteome</keyword>
<evidence type="ECO:0000313" key="3">
    <source>
        <dbReference type="EMBL" id="EAY93036.1"/>
    </source>
</evidence>
<dbReference type="PANTHER" id="PTHR33075">
    <property type="entry name" value="OS02G0499800 PROTEIN"/>
    <property type="match status" value="1"/>
</dbReference>
<dbReference type="STRING" id="39946.A2XQC6"/>
<dbReference type="Proteomes" id="UP000007015">
    <property type="component" value="Chromosome 4"/>
</dbReference>
<feature type="region of interest" description="Disordered" evidence="1">
    <location>
        <begin position="309"/>
        <end position="344"/>
    </location>
</feature>